<keyword evidence="2" id="KW-1185">Reference proteome</keyword>
<proteinExistence type="predicted"/>
<comment type="caution">
    <text evidence="1">The sequence shown here is derived from an EMBL/GenBank/DDBJ whole genome shotgun (WGS) entry which is preliminary data.</text>
</comment>
<evidence type="ECO:0000313" key="2">
    <source>
        <dbReference type="Proteomes" id="UP001149090"/>
    </source>
</evidence>
<organism evidence="1 2">
    <name type="scientific">Anaeramoeba ignava</name>
    <name type="common">Anaerobic marine amoeba</name>
    <dbReference type="NCBI Taxonomy" id="1746090"/>
    <lineage>
        <taxon>Eukaryota</taxon>
        <taxon>Metamonada</taxon>
        <taxon>Anaeramoebidae</taxon>
        <taxon>Anaeramoeba</taxon>
    </lineage>
</organism>
<gene>
    <name evidence="1" type="ORF">M0811_12882</name>
</gene>
<name>A0A9Q0L8T3_ANAIG</name>
<dbReference type="Proteomes" id="UP001149090">
    <property type="component" value="Unassembled WGS sequence"/>
</dbReference>
<sequence length="124" mass="14159">MNPNLEEFLKTIQAEQEIRTPKNTNFALLTQSAQDLISGATRLSKALMSMESSALTLQEVHDIVQSIFLSLKRLGNVLSQIESLQEQEIILIQQEYLFRTNRLSEEIAKLQKEIQAKSVDQKKN</sequence>
<protein>
    <submittedName>
        <fullName evidence="1">Uncharacterized protein</fullName>
    </submittedName>
</protein>
<reference evidence="1" key="1">
    <citation type="submission" date="2022-10" db="EMBL/GenBank/DDBJ databases">
        <title>Novel sulphate-reducing endosymbionts in the free-living metamonad Anaeramoeba.</title>
        <authorList>
            <person name="Jerlstrom-Hultqvist J."/>
            <person name="Cepicka I."/>
            <person name="Gallot-Lavallee L."/>
            <person name="Salas-Leiva D."/>
            <person name="Curtis B.A."/>
            <person name="Zahonova K."/>
            <person name="Pipaliya S."/>
            <person name="Dacks J."/>
            <person name="Roger A.J."/>
        </authorList>
    </citation>
    <scope>NUCLEOTIDE SEQUENCE</scope>
    <source>
        <strain evidence="1">BMAN</strain>
    </source>
</reference>
<accession>A0A9Q0L8T3</accession>
<dbReference type="EMBL" id="JAPDFW010000126">
    <property type="protein sequence ID" value="KAJ5067530.1"/>
    <property type="molecule type" value="Genomic_DNA"/>
</dbReference>
<dbReference type="AlphaFoldDB" id="A0A9Q0L8T3"/>
<evidence type="ECO:0000313" key="1">
    <source>
        <dbReference type="EMBL" id="KAJ5067530.1"/>
    </source>
</evidence>